<dbReference type="CDD" id="cd06084">
    <property type="entry name" value="KOW_Spt5_4"/>
    <property type="match status" value="1"/>
</dbReference>
<feature type="domain" description="KOW" evidence="14">
    <location>
        <begin position="727"/>
        <end position="754"/>
    </location>
</feature>
<dbReference type="InterPro" id="IPR039659">
    <property type="entry name" value="SPT5"/>
</dbReference>
<dbReference type="Pfam" id="PF23290">
    <property type="entry name" value="KOW5_SPT5"/>
    <property type="match status" value="1"/>
</dbReference>
<dbReference type="InterPro" id="IPR041975">
    <property type="entry name" value="KOW_Spt5_2"/>
</dbReference>
<dbReference type="PIRSF" id="PIRSF036945">
    <property type="entry name" value="Spt5"/>
    <property type="match status" value="1"/>
</dbReference>
<dbReference type="FunFam" id="3.30.70.940:FF:000005">
    <property type="entry name" value="Transcription elongation factor SPT5"/>
    <property type="match status" value="1"/>
</dbReference>
<evidence type="ECO:0000256" key="2">
    <source>
        <dbReference type="ARBA" id="ARBA00006956"/>
    </source>
</evidence>
<dbReference type="GO" id="GO:0032044">
    <property type="term" value="C:DSIF complex"/>
    <property type="evidence" value="ECO:0007669"/>
    <property type="project" value="TreeGrafter"/>
</dbReference>
<evidence type="ECO:0000256" key="12">
    <source>
        <dbReference type="SAM" id="MobiDB-lite"/>
    </source>
</evidence>
<evidence type="ECO:0000313" key="17">
    <source>
        <dbReference type="Proteomes" id="UP001374579"/>
    </source>
</evidence>
<dbReference type="Pfam" id="PF23288">
    <property type="entry name" value="KOW6_SPT5"/>
    <property type="match status" value="1"/>
</dbReference>
<comment type="similarity">
    <text evidence="2 11">Belongs to the SPT5 family.</text>
</comment>
<feature type="compositionally biased region" description="Acidic residues" evidence="12">
    <location>
        <begin position="79"/>
        <end position="94"/>
    </location>
</feature>
<feature type="region of interest" description="Disordered" evidence="12">
    <location>
        <begin position="778"/>
        <end position="976"/>
    </location>
</feature>
<feature type="compositionally biased region" description="Polar residues" evidence="12">
    <location>
        <begin position="879"/>
        <end position="893"/>
    </location>
</feature>
<dbReference type="Pfam" id="PF23287">
    <property type="entry name" value="KOW7_SPT5"/>
    <property type="match status" value="1"/>
</dbReference>
<dbReference type="SMART" id="SM00739">
    <property type="entry name" value="KOW"/>
    <property type="match status" value="6"/>
</dbReference>
<feature type="compositionally biased region" description="Acidic residues" evidence="12">
    <location>
        <begin position="113"/>
        <end position="132"/>
    </location>
</feature>
<dbReference type="InterPro" id="IPR041976">
    <property type="entry name" value="KOW_Spt5_3"/>
</dbReference>
<evidence type="ECO:0000256" key="3">
    <source>
        <dbReference type="ARBA" id="ARBA00020181"/>
    </source>
</evidence>
<dbReference type="CDD" id="cd06085">
    <property type="entry name" value="KOW_Spt5_5"/>
    <property type="match status" value="1"/>
</dbReference>
<keyword evidence="9 11" id="KW-0804">Transcription</keyword>
<dbReference type="InterPro" id="IPR041980">
    <property type="entry name" value="KOW_Spt5_6_metazoa"/>
</dbReference>
<evidence type="ECO:0000256" key="8">
    <source>
        <dbReference type="ARBA" id="ARBA00023159"/>
    </source>
</evidence>
<feature type="domain" description="KOW" evidence="14">
    <location>
        <begin position="502"/>
        <end position="529"/>
    </location>
</feature>
<dbReference type="CDD" id="cd06081">
    <property type="entry name" value="KOW_Spt5_1"/>
    <property type="match status" value="1"/>
</dbReference>
<dbReference type="PANTHER" id="PTHR11125">
    <property type="entry name" value="SUPPRESSOR OF TY 5"/>
    <property type="match status" value="1"/>
</dbReference>
<evidence type="ECO:0000259" key="14">
    <source>
        <dbReference type="SMART" id="SM00739"/>
    </source>
</evidence>
<organism evidence="16 17">
    <name type="scientific">Littorina saxatilis</name>
    <dbReference type="NCBI Taxonomy" id="31220"/>
    <lineage>
        <taxon>Eukaryota</taxon>
        <taxon>Metazoa</taxon>
        <taxon>Spiralia</taxon>
        <taxon>Lophotrochozoa</taxon>
        <taxon>Mollusca</taxon>
        <taxon>Gastropoda</taxon>
        <taxon>Caenogastropoda</taxon>
        <taxon>Littorinimorpha</taxon>
        <taxon>Littorinoidea</taxon>
        <taxon>Littorinidae</taxon>
        <taxon>Littorina</taxon>
    </lineage>
</organism>
<dbReference type="Pfam" id="PF23284">
    <property type="entry name" value="KOW2_Spt5"/>
    <property type="match status" value="1"/>
</dbReference>
<dbReference type="InterPro" id="IPR017071">
    <property type="entry name" value="TF_Spt5_eukaryote"/>
</dbReference>
<evidence type="ECO:0000259" key="15">
    <source>
        <dbReference type="SMART" id="SM01104"/>
    </source>
</evidence>
<feature type="compositionally biased region" description="Polar residues" evidence="12">
    <location>
        <begin position="814"/>
        <end position="824"/>
    </location>
</feature>
<dbReference type="InterPro" id="IPR057934">
    <property type="entry name" value="KOW_Spt5_7"/>
</dbReference>
<dbReference type="CDD" id="cd09888">
    <property type="entry name" value="NGN_Euk"/>
    <property type="match status" value="1"/>
</dbReference>
<evidence type="ECO:0000256" key="1">
    <source>
        <dbReference type="ARBA" id="ARBA00004123"/>
    </source>
</evidence>
<dbReference type="InterPro" id="IPR041978">
    <property type="entry name" value="KOW_Spt5_5"/>
</dbReference>
<dbReference type="InterPro" id="IPR041977">
    <property type="entry name" value="KOW_Spt5_4"/>
</dbReference>
<dbReference type="InterPro" id="IPR041973">
    <property type="entry name" value="KOW_Spt5_1"/>
</dbReference>
<dbReference type="GO" id="GO:0006368">
    <property type="term" value="P:transcription elongation by RNA polymerase II"/>
    <property type="evidence" value="ECO:0007669"/>
    <property type="project" value="TreeGrafter"/>
</dbReference>
<comment type="subcellular location">
    <subcellularLocation>
        <location evidence="1 11">Nucleus</location>
    </subcellularLocation>
</comment>
<dbReference type="FunFam" id="2.30.30.30:FF:000013">
    <property type="entry name" value="Transcription elongation factor SPT5"/>
    <property type="match status" value="1"/>
</dbReference>
<dbReference type="Pfam" id="PF23037">
    <property type="entry name" value="KOWx_SPT5"/>
    <property type="match status" value="1"/>
</dbReference>
<comment type="caution">
    <text evidence="16">The sequence shown here is derived from an EMBL/GenBank/DDBJ whole genome shotgun (WGS) entry which is preliminary data.</text>
</comment>
<reference evidence="16 17" key="1">
    <citation type="submission" date="2024-02" db="EMBL/GenBank/DDBJ databases">
        <title>Chromosome-scale genome assembly of the rough periwinkle Littorina saxatilis.</title>
        <authorList>
            <person name="De Jode A."/>
            <person name="Faria R."/>
            <person name="Formenti G."/>
            <person name="Sims Y."/>
            <person name="Smith T.P."/>
            <person name="Tracey A."/>
            <person name="Wood J.M.D."/>
            <person name="Zagrodzka Z.B."/>
            <person name="Johannesson K."/>
            <person name="Butlin R.K."/>
            <person name="Leder E.H."/>
        </authorList>
    </citation>
    <scope>NUCLEOTIDE SEQUENCE [LARGE SCALE GENOMIC DNA]</scope>
    <source>
        <strain evidence="16">Snail1</strain>
        <tissue evidence="16">Muscle</tissue>
    </source>
</reference>
<dbReference type="Pfam" id="PF11942">
    <property type="entry name" value="Spt5_N"/>
    <property type="match status" value="1"/>
</dbReference>
<dbReference type="InterPro" id="IPR005100">
    <property type="entry name" value="NGN-domain"/>
</dbReference>
<dbReference type="InterPro" id="IPR024945">
    <property type="entry name" value="Spt5_C_dom"/>
</dbReference>
<dbReference type="GO" id="GO:0006357">
    <property type="term" value="P:regulation of transcription by RNA polymerase II"/>
    <property type="evidence" value="ECO:0007669"/>
    <property type="project" value="InterPro"/>
</dbReference>
<evidence type="ECO:0000256" key="11">
    <source>
        <dbReference type="PIRNR" id="PIRNR036945"/>
    </source>
</evidence>
<feature type="compositionally biased region" description="Polar residues" evidence="12">
    <location>
        <begin position="900"/>
        <end position="909"/>
    </location>
</feature>
<dbReference type="InterPro" id="IPR014722">
    <property type="entry name" value="Rib_uL2_dom2"/>
</dbReference>
<dbReference type="InterPro" id="IPR057936">
    <property type="entry name" value="KOWx_Spt5"/>
</dbReference>
<evidence type="ECO:0000256" key="10">
    <source>
        <dbReference type="ARBA" id="ARBA00023242"/>
    </source>
</evidence>
<dbReference type="InterPro" id="IPR039385">
    <property type="entry name" value="NGN_Euk"/>
</dbReference>
<dbReference type="InterPro" id="IPR006645">
    <property type="entry name" value="NGN-like_dom"/>
</dbReference>
<keyword evidence="7" id="KW-0805">Transcription regulation</keyword>
<dbReference type="Pfam" id="PF03439">
    <property type="entry name" value="Spt5-NGN"/>
    <property type="match status" value="1"/>
</dbReference>
<name>A0AAN9G7M6_9CAEN</name>
<dbReference type="GO" id="GO:0032784">
    <property type="term" value="P:regulation of DNA-templated transcription elongation"/>
    <property type="evidence" value="ECO:0007669"/>
    <property type="project" value="InterPro"/>
</dbReference>
<evidence type="ECO:0000256" key="5">
    <source>
        <dbReference type="ARBA" id="ARBA00022553"/>
    </source>
</evidence>
<evidence type="ECO:0000256" key="9">
    <source>
        <dbReference type="ARBA" id="ARBA00023163"/>
    </source>
</evidence>
<feature type="domain" description="Spt5 C-terminal" evidence="15">
    <location>
        <begin position="801"/>
        <end position="943"/>
    </location>
</feature>
<sequence length="1088" mass="118812">MSDSEDSNFSDAGSEGGDLNEPKDEGSDAAPDGSDVDEDKEDADESGGGGGGGGGKKKKGRRIADDDDDGSGGSGGSDDGSEDDTDFDDEDEMEERGRPKKKKRKGALGFIIDEADVDEEDEEDEEWEEGAEELIDRRSTYEGPSAKEIESHQRLKQIWESQHEDEIEAYYKQRFGDSSATDRFGEGEEMSDEITQQGRLPGVKDPNLWVVKCRMGEEKDVVVHVMRKVITYQFTEEPLQIKSVVAKEGLKGYIYIEAYKQTHVKQAIEGIGSLRIGYYQQQMVPIKEMTDVLKVVKETANLKPKTWVRLKRGVFKDDLAQVDYVEPSQNIVHIKMIPRTDYSQPRGIMRTASNQDQGKKRKRKPPQKLLDVDAIRSIGGEVSTDGDFLIFEGNRYNRKGFLFKSFAMSAIVSEGVKPTLSELEKFEEQTEGMDVELAPEKSTAGEVTHSLASGDMVEVVEGELIRLQGKVIKVDGNKITLLPKHEDLKDPLEFSANELQKFFKMGDHVKVIKGRYEGDTGLTVRVEPNMIVLFSDLTMHELKVRPDDIQLCTDMATGVDSLGQFQFGDLVQLDPQTMGVIVRLEKENFQVLSMQNRVVSVKPQSVTRKRDTRHAVALDSENNNIQVKDMVKVIDGPHSGRNGQIMHLYRSFAFLLSRMMTDNGGYFVCRTRHLVLAGSSGNASLGTMGGMAPMSPRLSSPAHPSSGGGDAKQGGGRGRGVATRRDREVIGQTVRIRQGPFKGYIGIVKDATEDTARVELHSSCKTISVDKSRLSTLTGPRAGAGAGGRTSTYDGRTPTYGGQTPMYGSRTPMYGSQTPLNDGSRTPHYGGQTPLHEGSRTPSGAGGSAWDPSNANTPSRMNDFDYNYDESASPADFATTPNPATPGYTTDTPSPVGPYTPQTPGSTYSPYHHTAPSPANFQAPSPGGYNSPSPSGYQPSPSPGTFAGTPSPSGMGFSPMTPGAPFTPQTPGTAMDHSLSDWHTTEIVVRIKETHDNTELIHQTGVVRSISGGHCSVYIPVEDKVVNIACEHLEPVQPEKHDKVKVILGDERETVGSIISIDGSEGVFKTEDGNIRMLPIKHLCKMTG</sequence>
<feature type="domain" description="KOW" evidence="14">
    <location>
        <begin position="450"/>
        <end position="477"/>
    </location>
</feature>
<dbReference type="Pfam" id="PF23291">
    <property type="entry name" value="KOW4_SPT5"/>
    <property type="match status" value="1"/>
</dbReference>
<feature type="compositionally biased region" description="Gly residues" evidence="12">
    <location>
        <begin position="706"/>
        <end position="719"/>
    </location>
</feature>
<evidence type="ECO:0000313" key="16">
    <source>
        <dbReference type="EMBL" id="KAK7098266.1"/>
    </source>
</evidence>
<feature type="domain" description="KOW" evidence="14">
    <location>
        <begin position="1037"/>
        <end position="1064"/>
    </location>
</feature>
<dbReference type="EMBL" id="JBAMIC010000012">
    <property type="protein sequence ID" value="KAK7098266.1"/>
    <property type="molecule type" value="Genomic_DNA"/>
</dbReference>
<accession>A0AAN9G7M6</accession>
<feature type="region of interest" description="Disordered" evidence="12">
    <location>
        <begin position="692"/>
        <end position="726"/>
    </location>
</feature>
<feature type="domain" description="KOW" evidence="14">
    <location>
        <begin position="624"/>
        <end position="651"/>
    </location>
</feature>
<keyword evidence="10 11" id="KW-0539">Nucleus</keyword>
<dbReference type="InterPro" id="IPR008991">
    <property type="entry name" value="Translation_prot_SH3-like_sf"/>
</dbReference>
<dbReference type="GO" id="GO:0003729">
    <property type="term" value="F:mRNA binding"/>
    <property type="evidence" value="ECO:0007669"/>
    <property type="project" value="TreeGrafter"/>
</dbReference>
<evidence type="ECO:0000256" key="4">
    <source>
        <dbReference type="ARBA" id="ARBA00022491"/>
    </source>
</evidence>
<dbReference type="CDD" id="cd06086">
    <property type="entry name" value="KOW_Spt5_6"/>
    <property type="match status" value="1"/>
</dbReference>
<evidence type="ECO:0000256" key="6">
    <source>
        <dbReference type="ARBA" id="ARBA00022737"/>
    </source>
</evidence>
<keyword evidence="17" id="KW-1185">Reference proteome</keyword>
<feature type="domain" description="NusG-like N-terminal" evidence="13">
    <location>
        <begin position="205"/>
        <end position="296"/>
    </location>
</feature>
<dbReference type="AlphaFoldDB" id="A0AAN9G7M6"/>
<dbReference type="SMART" id="SM00738">
    <property type="entry name" value="NGN"/>
    <property type="match status" value="1"/>
</dbReference>
<dbReference type="Gene3D" id="2.30.30.30">
    <property type="match status" value="3"/>
</dbReference>
<dbReference type="CDD" id="cd06083">
    <property type="entry name" value="KOW_Spt5_3"/>
    <property type="match status" value="1"/>
</dbReference>
<dbReference type="SMART" id="SM01104">
    <property type="entry name" value="CTD"/>
    <property type="match status" value="1"/>
</dbReference>
<dbReference type="CDD" id="cd06082">
    <property type="entry name" value="KOW_Spt5_2"/>
    <property type="match status" value="1"/>
</dbReference>
<dbReference type="Pfam" id="PF23042">
    <property type="entry name" value="KOW1_SPT5"/>
    <property type="match status" value="1"/>
</dbReference>
<keyword evidence="4" id="KW-0678">Repressor</keyword>
<keyword evidence="6" id="KW-0677">Repeat</keyword>
<dbReference type="Gene3D" id="3.30.70.940">
    <property type="entry name" value="NusG, N-terminal domain"/>
    <property type="match status" value="1"/>
</dbReference>
<keyword evidence="8" id="KW-0010">Activator</keyword>
<feature type="compositionally biased region" description="Acidic residues" evidence="12">
    <location>
        <begin position="34"/>
        <end position="45"/>
    </location>
</feature>
<protein>
    <recommendedName>
        <fullName evidence="3 11">Transcription elongation factor SPT5</fullName>
    </recommendedName>
</protein>
<dbReference type="InterPro" id="IPR022581">
    <property type="entry name" value="Spt5_N"/>
</dbReference>
<feature type="domain" description="KOW" evidence="14">
    <location>
        <begin position="301"/>
        <end position="328"/>
    </location>
</feature>
<dbReference type="InterPro" id="IPR005824">
    <property type="entry name" value="KOW"/>
</dbReference>
<feature type="compositionally biased region" description="Polar residues" evidence="12">
    <location>
        <begin position="851"/>
        <end position="860"/>
    </location>
</feature>
<dbReference type="Proteomes" id="UP001374579">
    <property type="component" value="Unassembled WGS sequence"/>
</dbReference>
<evidence type="ECO:0000256" key="7">
    <source>
        <dbReference type="ARBA" id="ARBA00023015"/>
    </source>
</evidence>
<dbReference type="SUPFAM" id="SSF50104">
    <property type="entry name" value="Translation proteins SH3-like domain"/>
    <property type="match status" value="1"/>
</dbReference>
<proteinExistence type="inferred from homology"/>
<feature type="compositionally biased region" description="Low complexity" evidence="12">
    <location>
        <begin position="924"/>
        <end position="939"/>
    </location>
</feature>
<feature type="region of interest" description="Disordered" evidence="12">
    <location>
        <begin position="1"/>
        <end position="132"/>
    </location>
</feature>
<dbReference type="FunFam" id="2.30.30.30:FF:000016">
    <property type="entry name" value="Transcription elongation factor SPT5"/>
    <property type="match status" value="1"/>
</dbReference>
<keyword evidence="5" id="KW-0597">Phosphoprotein</keyword>
<gene>
    <name evidence="16" type="ORF">V1264_002602</name>
</gene>
<evidence type="ECO:0000259" key="13">
    <source>
        <dbReference type="SMART" id="SM00738"/>
    </source>
</evidence>
<dbReference type="InterPro" id="IPR036735">
    <property type="entry name" value="NGN_dom_sf"/>
</dbReference>
<dbReference type="PANTHER" id="PTHR11125:SF7">
    <property type="entry name" value="TRANSCRIPTION ELONGATION FACTOR SPT5"/>
    <property type="match status" value="1"/>
</dbReference>